<evidence type="ECO:0000256" key="6">
    <source>
        <dbReference type="ARBA" id="ARBA00022989"/>
    </source>
</evidence>
<keyword evidence="7" id="KW-0406">Ion transport</keyword>
<proteinExistence type="predicted"/>
<dbReference type="EMBL" id="AFME02000026">
    <property type="protein sequence ID" value="EMG13264.1"/>
    <property type="molecule type" value="Genomic_DNA"/>
</dbReference>
<evidence type="ECO:0000256" key="3">
    <source>
        <dbReference type="ARBA" id="ARBA00022538"/>
    </source>
</evidence>
<reference evidence="9 10" key="1">
    <citation type="submission" date="2013-02" db="EMBL/GenBank/DDBJ databases">
        <authorList>
            <person name="Harkins D.M."/>
            <person name="Durkin A.S."/>
            <person name="Brinkac L.M."/>
            <person name="Haft D.H."/>
            <person name="Selengut J.D."/>
            <person name="Sanka R."/>
            <person name="DePew J."/>
            <person name="Purushe J."/>
            <person name="Tulsiani S.M."/>
            <person name="Graham G.C."/>
            <person name="Burns M.-A."/>
            <person name="Dohnt M.F."/>
            <person name="Smythe L.D."/>
            <person name="McKay D.B."/>
            <person name="Craig S.B."/>
            <person name="Vinetz J.M."/>
            <person name="Sutton G.G."/>
            <person name="Nierman W.C."/>
            <person name="Fouts D.E."/>
        </authorList>
    </citation>
    <scope>NUCLEOTIDE SEQUENCE [LARGE SCALE GENOMIC DNA]</scope>
    <source>
        <strain evidence="9 10">LT2186</strain>
    </source>
</reference>
<dbReference type="Pfam" id="PF03814">
    <property type="entry name" value="KdpA"/>
    <property type="match status" value="1"/>
</dbReference>
<gene>
    <name evidence="9" type="ORF">LEP1GSC151_0797</name>
</gene>
<dbReference type="InterPro" id="IPR004623">
    <property type="entry name" value="KdpA"/>
</dbReference>
<dbReference type="PANTHER" id="PTHR30607:SF2">
    <property type="entry name" value="POTASSIUM-TRANSPORTING ATPASE POTASSIUM-BINDING SUBUNIT"/>
    <property type="match status" value="1"/>
</dbReference>
<evidence type="ECO:0000256" key="1">
    <source>
        <dbReference type="ARBA" id="ARBA00022448"/>
    </source>
</evidence>
<dbReference type="Proteomes" id="UP000011776">
    <property type="component" value="Unassembled WGS sequence"/>
</dbReference>
<evidence type="ECO:0000256" key="5">
    <source>
        <dbReference type="ARBA" id="ARBA00022958"/>
    </source>
</evidence>
<keyword evidence="2" id="KW-1003">Cell membrane</keyword>
<protein>
    <submittedName>
        <fullName evidence="9">Potassium-transporting ATPase A subunit domain protein</fullName>
    </submittedName>
</protein>
<comment type="caution">
    <text evidence="9">The sequence shown here is derived from an EMBL/GenBank/DDBJ whole genome shotgun (WGS) entry which is preliminary data.</text>
</comment>
<accession>M3G091</accession>
<dbReference type="PANTHER" id="PTHR30607">
    <property type="entry name" value="POTASSIUM-TRANSPORTING ATPASE A CHAIN"/>
    <property type="match status" value="1"/>
</dbReference>
<keyword evidence="6" id="KW-1133">Transmembrane helix</keyword>
<keyword evidence="4" id="KW-0812">Transmembrane</keyword>
<evidence type="ECO:0000256" key="2">
    <source>
        <dbReference type="ARBA" id="ARBA00022475"/>
    </source>
</evidence>
<organism evidence="9 10">
    <name type="scientific">Leptospira interrogans serovar Grippotyphosa str. LT2186</name>
    <dbReference type="NCBI Taxonomy" id="1001599"/>
    <lineage>
        <taxon>Bacteria</taxon>
        <taxon>Pseudomonadati</taxon>
        <taxon>Spirochaetota</taxon>
        <taxon>Spirochaetia</taxon>
        <taxon>Leptospirales</taxon>
        <taxon>Leptospiraceae</taxon>
        <taxon>Leptospira</taxon>
    </lineage>
</organism>
<keyword evidence="5" id="KW-0630">Potassium</keyword>
<evidence type="ECO:0000313" key="9">
    <source>
        <dbReference type="EMBL" id="EMG13264.1"/>
    </source>
</evidence>
<dbReference type="AlphaFoldDB" id="M3G091"/>
<dbReference type="BioCyc" id="LINT1001599:G11K9-3486-MONOMER"/>
<keyword evidence="8" id="KW-0472">Membrane</keyword>
<evidence type="ECO:0000256" key="4">
    <source>
        <dbReference type="ARBA" id="ARBA00022692"/>
    </source>
</evidence>
<evidence type="ECO:0000313" key="10">
    <source>
        <dbReference type="Proteomes" id="UP000011776"/>
    </source>
</evidence>
<dbReference type="GO" id="GO:0005886">
    <property type="term" value="C:plasma membrane"/>
    <property type="evidence" value="ECO:0007669"/>
    <property type="project" value="TreeGrafter"/>
</dbReference>
<sequence>MFLILFFQNYLPLNPENFPGLVWDLAFNTAVSFTTNTNWQAYSGESTLSFFPKWQD</sequence>
<evidence type="ECO:0000256" key="8">
    <source>
        <dbReference type="ARBA" id="ARBA00023136"/>
    </source>
</evidence>
<evidence type="ECO:0000256" key="7">
    <source>
        <dbReference type="ARBA" id="ARBA00023065"/>
    </source>
</evidence>
<dbReference type="GO" id="GO:0008556">
    <property type="term" value="F:P-type potassium transmembrane transporter activity"/>
    <property type="evidence" value="ECO:0007669"/>
    <property type="project" value="InterPro"/>
</dbReference>
<keyword evidence="1" id="KW-0813">Transport</keyword>
<name>M3G091_LEPIR</name>
<keyword evidence="3" id="KW-0633">Potassium transport</keyword>